<dbReference type="SUPFAM" id="SSF54523">
    <property type="entry name" value="Pili subunits"/>
    <property type="match status" value="1"/>
</dbReference>
<evidence type="ECO:0000256" key="6">
    <source>
        <dbReference type="SAM" id="MobiDB-lite"/>
    </source>
</evidence>
<proteinExistence type="predicted"/>
<dbReference type="NCBIfam" id="TIGR01710">
    <property type="entry name" value="typeII_sec_gspG"/>
    <property type="match status" value="1"/>
</dbReference>
<dbReference type="Pfam" id="PF07963">
    <property type="entry name" value="N_methyl"/>
    <property type="match status" value="1"/>
</dbReference>
<dbReference type="InterPro" id="IPR010054">
    <property type="entry name" value="Type2_sec_GspG"/>
</dbReference>
<evidence type="ECO:0000259" key="8">
    <source>
        <dbReference type="Pfam" id="PF08334"/>
    </source>
</evidence>
<dbReference type="GO" id="GO:0015627">
    <property type="term" value="C:type II protein secretion system complex"/>
    <property type="evidence" value="ECO:0007669"/>
    <property type="project" value="InterPro"/>
</dbReference>
<dbReference type="InterPro" id="IPR045584">
    <property type="entry name" value="Pilin-like"/>
</dbReference>
<sequence length="156" mass="17368">MLKGLKNAMITKRRNFQSKAFTFIEIMLVVLIIGILMGIVVPRMVGQTKGAKVRACKASIRNIGVALGAFEVRAGRFPTTQEGLQALVTKPSSLSDEEWDGPYLQELPKDPWGQEFIYRSPGEHNQDYDLISKGPDKQENTPDDIANFNLSEAQSK</sequence>
<dbReference type="InterPro" id="IPR012902">
    <property type="entry name" value="N_methyl_site"/>
</dbReference>
<evidence type="ECO:0000313" key="10">
    <source>
        <dbReference type="Proteomes" id="UP000262583"/>
    </source>
</evidence>
<evidence type="ECO:0000256" key="3">
    <source>
        <dbReference type="ARBA" id="ARBA00022692"/>
    </source>
</evidence>
<evidence type="ECO:0000256" key="2">
    <source>
        <dbReference type="ARBA" id="ARBA00022481"/>
    </source>
</evidence>
<keyword evidence="5 7" id="KW-0472">Membrane</keyword>
<dbReference type="Pfam" id="PF08334">
    <property type="entry name" value="T2SSG"/>
    <property type="match status" value="1"/>
</dbReference>
<keyword evidence="3 7" id="KW-0812">Transmembrane</keyword>
<gene>
    <name evidence="9" type="ORF">BRCON_0950</name>
</gene>
<dbReference type="NCBIfam" id="TIGR02532">
    <property type="entry name" value="IV_pilin_GFxxxE"/>
    <property type="match status" value="1"/>
</dbReference>
<evidence type="ECO:0000313" key="9">
    <source>
        <dbReference type="EMBL" id="AXA35727.1"/>
    </source>
</evidence>
<dbReference type="GO" id="GO:0016020">
    <property type="term" value="C:membrane"/>
    <property type="evidence" value="ECO:0007669"/>
    <property type="project" value="UniProtKB-SubCell"/>
</dbReference>
<reference evidence="9 10" key="1">
    <citation type="submission" date="2018-05" db="EMBL/GenBank/DDBJ databases">
        <title>A metagenomic window into the 2 km-deep terrestrial subsurface aquifer revealed taxonomically and functionally diverse microbial community comprising novel uncultured bacterial lineages.</title>
        <authorList>
            <person name="Kadnikov V.V."/>
            <person name="Mardanov A.V."/>
            <person name="Beletsky A.V."/>
            <person name="Banks D."/>
            <person name="Pimenov N.V."/>
            <person name="Frank Y.A."/>
            <person name="Karnachuk O.V."/>
            <person name="Ravin N.V."/>
        </authorList>
    </citation>
    <scope>NUCLEOTIDE SEQUENCE [LARGE SCALE GENOMIC DNA]</scope>
    <source>
        <strain evidence="9">BY</strain>
    </source>
</reference>
<dbReference type="PANTHER" id="PTHR30093:SF44">
    <property type="entry name" value="TYPE II SECRETION SYSTEM CORE PROTEIN G"/>
    <property type="match status" value="1"/>
</dbReference>
<feature type="region of interest" description="Disordered" evidence="6">
    <location>
        <begin position="115"/>
        <end position="156"/>
    </location>
</feature>
<feature type="domain" description="Type II secretion system protein GspG C-terminal" evidence="8">
    <location>
        <begin position="43"/>
        <end position="145"/>
    </location>
</feature>
<keyword evidence="4 7" id="KW-1133">Transmembrane helix</keyword>
<comment type="subcellular location">
    <subcellularLocation>
        <location evidence="1">Membrane</location>
        <topology evidence="1">Single-pass membrane protein</topology>
    </subcellularLocation>
</comment>
<dbReference type="Gene3D" id="3.30.700.10">
    <property type="entry name" value="Glycoprotein, Type 4 Pilin"/>
    <property type="match status" value="1"/>
</dbReference>
<evidence type="ECO:0000256" key="5">
    <source>
        <dbReference type="ARBA" id="ARBA00023136"/>
    </source>
</evidence>
<name>A0A2Z4Y3E2_SUMC1</name>
<dbReference type="AlphaFoldDB" id="A0A2Z4Y3E2"/>
<dbReference type="InterPro" id="IPR013545">
    <property type="entry name" value="T2SS_protein-GspG_C"/>
</dbReference>
<protein>
    <submittedName>
        <fullName evidence="9">General secretion pathway protein G</fullName>
    </submittedName>
</protein>
<organism evidence="9 10">
    <name type="scientific">Sumerlaea chitinivorans</name>
    <dbReference type="NCBI Taxonomy" id="2250252"/>
    <lineage>
        <taxon>Bacteria</taxon>
        <taxon>Candidatus Sumerlaeota</taxon>
        <taxon>Candidatus Sumerlaeia</taxon>
        <taxon>Candidatus Sumerlaeales</taxon>
        <taxon>Candidatus Sumerlaeaceae</taxon>
        <taxon>Candidatus Sumerlaea</taxon>
    </lineage>
</organism>
<evidence type="ECO:0000256" key="1">
    <source>
        <dbReference type="ARBA" id="ARBA00004167"/>
    </source>
</evidence>
<dbReference type="KEGG" id="schv:BRCON_0950"/>
<evidence type="ECO:0000256" key="4">
    <source>
        <dbReference type="ARBA" id="ARBA00022989"/>
    </source>
</evidence>
<dbReference type="PANTHER" id="PTHR30093">
    <property type="entry name" value="GENERAL SECRETION PATHWAY PROTEIN G"/>
    <property type="match status" value="1"/>
</dbReference>
<keyword evidence="2" id="KW-0488">Methylation</keyword>
<dbReference type="EMBL" id="CP030759">
    <property type="protein sequence ID" value="AXA35727.1"/>
    <property type="molecule type" value="Genomic_DNA"/>
</dbReference>
<dbReference type="Proteomes" id="UP000262583">
    <property type="component" value="Chromosome"/>
</dbReference>
<feature type="transmembrane region" description="Helical" evidence="7">
    <location>
        <begin position="20"/>
        <end position="41"/>
    </location>
</feature>
<accession>A0A2Z4Y3E2</accession>
<dbReference type="GO" id="GO:0015628">
    <property type="term" value="P:protein secretion by the type II secretion system"/>
    <property type="evidence" value="ECO:0007669"/>
    <property type="project" value="InterPro"/>
</dbReference>
<evidence type="ECO:0000256" key="7">
    <source>
        <dbReference type="SAM" id="Phobius"/>
    </source>
</evidence>